<reference evidence="9 10" key="1">
    <citation type="submission" date="2016-10" db="EMBL/GenBank/DDBJ databases">
        <authorList>
            <person name="de Groot N.N."/>
        </authorList>
    </citation>
    <scope>NUCLEOTIDE SEQUENCE [LARGE SCALE GENOMIC DNA]</scope>
    <source>
        <strain evidence="9 10">S137</strain>
    </source>
</reference>
<evidence type="ECO:0000256" key="5">
    <source>
        <dbReference type="ARBA" id="ARBA00022960"/>
    </source>
</evidence>
<dbReference type="Proteomes" id="UP000182412">
    <property type="component" value="Unassembled WGS sequence"/>
</dbReference>
<dbReference type="PIRSF" id="PIRSF037497">
    <property type="entry name" value="MreD_Clostridium/Treponema_prd"/>
    <property type="match status" value="1"/>
</dbReference>
<evidence type="ECO:0000313" key="9">
    <source>
        <dbReference type="EMBL" id="SDP52706.1"/>
    </source>
</evidence>
<evidence type="ECO:0000256" key="7">
    <source>
        <dbReference type="ARBA" id="ARBA00023136"/>
    </source>
</evidence>
<keyword evidence="5" id="KW-0133">Cell shape</keyword>
<name>A0A1H0TGN9_SELRU</name>
<dbReference type="AlphaFoldDB" id="A0A1H0TGN9"/>
<comment type="similarity">
    <text evidence="2">Belongs to the MreD family.</text>
</comment>
<dbReference type="Pfam" id="PF04093">
    <property type="entry name" value="MreD"/>
    <property type="match status" value="1"/>
</dbReference>
<dbReference type="RefSeq" id="WP_074572816.1">
    <property type="nucleotide sequence ID" value="NZ_FNJQ01000023.1"/>
</dbReference>
<dbReference type="GO" id="GO:0008360">
    <property type="term" value="P:regulation of cell shape"/>
    <property type="evidence" value="ECO:0007669"/>
    <property type="project" value="UniProtKB-KW"/>
</dbReference>
<evidence type="ECO:0000256" key="6">
    <source>
        <dbReference type="ARBA" id="ARBA00022989"/>
    </source>
</evidence>
<gene>
    <name evidence="9" type="ORF">SAMN05216366_12325</name>
</gene>
<sequence length="166" mass="18660">MSNFGKLAVFVVILYVLQTSFFPLIAYHGISPDFMLLLTVSYAFLKGTEKGTLMGFLTGLLMDLATGTFLGIHAFTHLIVGNICGRFANRVYKEQFFLPVFASLGVTAFNYFILALLMVLLGYRFNPISNVQVTLLPMLIYQLAFAYPVHYLTYQLDKKLSAKETN</sequence>
<protein>
    <submittedName>
        <fullName evidence="9">Rod shape-determining protein MreD</fullName>
    </submittedName>
</protein>
<dbReference type="EMBL" id="FNJQ01000023">
    <property type="protein sequence ID" value="SDP52706.1"/>
    <property type="molecule type" value="Genomic_DNA"/>
</dbReference>
<evidence type="ECO:0000256" key="3">
    <source>
        <dbReference type="ARBA" id="ARBA00022475"/>
    </source>
</evidence>
<accession>A0A1H0TGN9</accession>
<keyword evidence="4 8" id="KW-0812">Transmembrane</keyword>
<feature type="transmembrane region" description="Helical" evidence="8">
    <location>
        <begin position="7"/>
        <end position="30"/>
    </location>
</feature>
<feature type="transmembrane region" description="Helical" evidence="8">
    <location>
        <begin position="96"/>
        <end position="123"/>
    </location>
</feature>
<keyword evidence="3" id="KW-1003">Cell membrane</keyword>
<evidence type="ECO:0000313" key="10">
    <source>
        <dbReference type="Proteomes" id="UP000182412"/>
    </source>
</evidence>
<dbReference type="NCBIfam" id="TIGR03426">
    <property type="entry name" value="shape_MreD"/>
    <property type="match status" value="1"/>
</dbReference>
<evidence type="ECO:0000256" key="8">
    <source>
        <dbReference type="SAM" id="Phobius"/>
    </source>
</evidence>
<keyword evidence="7 8" id="KW-0472">Membrane</keyword>
<feature type="transmembrane region" description="Helical" evidence="8">
    <location>
        <begin position="64"/>
        <end position="84"/>
    </location>
</feature>
<comment type="subcellular location">
    <subcellularLocation>
        <location evidence="1">Cell membrane</location>
        <topology evidence="1">Multi-pass membrane protein</topology>
    </subcellularLocation>
</comment>
<dbReference type="InterPro" id="IPR017225">
    <property type="entry name" value="Cell_shape_determin_MreD_prd"/>
</dbReference>
<evidence type="ECO:0000256" key="2">
    <source>
        <dbReference type="ARBA" id="ARBA00007776"/>
    </source>
</evidence>
<organism evidence="9 10">
    <name type="scientific">Selenomonas ruminantium</name>
    <dbReference type="NCBI Taxonomy" id="971"/>
    <lineage>
        <taxon>Bacteria</taxon>
        <taxon>Bacillati</taxon>
        <taxon>Bacillota</taxon>
        <taxon>Negativicutes</taxon>
        <taxon>Selenomonadales</taxon>
        <taxon>Selenomonadaceae</taxon>
        <taxon>Selenomonas</taxon>
    </lineage>
</organism>
<evidence type="ECO:0000256" key="4">
    <source>
        <dbReference type="ARBA" id="ARBA00022692"/>
    </source>
</evidence>
<dbReference type="InterPro" id="IPR007227">
    <property type="entry name" value="Cell_shape_determining_MreD"/>
</dbReference>
<dbReference type="OrthoDB" id="9796616at2"/>
<proteinExistence type="inferred from homology"/>
<dbReference type="GO" id="GO:0005886">
    <property type="term" value="C:plasma membrane"/>
    <property type="evidence" value="ECO:0007669"/>
    <property type="project" value="UniProtKB-SubCell"/>
</dbReference>
<feature type="transmembrane region" description="Helical" evidence="8">
    <location>
        <begin position="135"/>
        <end position="154"/>
    </location>
</feature>
<evidence type="ECO:0000256" key="1">
    <source>
        <dbReference type="ARBA" id="ARBA00004651"/>
    </source>
</evidence>
<keyword evidence="6 8" id="KW-1133">Transmembrane helix</keyword>